<dbReference type="EMBL" id="CP000927">
    <property type="protein sequence ID" value="ABZ70389.1"/>
    <property type="molecule type" value="Genomic_DNA"/>
</dbReference>
<feature type="signal peptide" evidence="2">
    <location>
        <begin position="1"/>
        <end position="19"/>
    </location>
</feature>
<organism evidence="3">
    <name type="scientific">Caulobacter sp. (strain K31)</name>
    <dbReference type="NCBI Taxonomy" id="366602"/>
    <lineage>
        <taxon>Bacteria</taxon>
        <taxon>Pseudomonadati</taxon>
        <taxon>Pseudomonadota</taxon>
        <taxon>Alphaproteobacteria</taxon>
        <taxon>Caulobacterales</taxon>
        <taxon>Caulobacteraceae</taxon>
        <taxon>Caulobacter</taxon>
    </lineage>
</organism>
<name>B0SYQ8_CAUSK</name>
<evidence type="ECO:0000256" key="1">
    <source>
        <dbReference type="SAM" id="MobiDB-lite"/>
    </source>
</evidence>
<protein>
    <submittedName>
        <fullName evidence="3">Uncharacterized protein</fullName>
    </submittedName>
</protein>
<evidence type="ECO:0000313" key="3">
    <source>
        <dbReference type="EMBL" id="ABZ70389.1"/>
    </source>
</evidence>
<sequence precursor="true">MRLALLLPVLLSVAAPAYADGARESRYGPTTPRQAAVAAVATARYDGPMLGWANKRQVSTAPVATTTPLPTNPAPLANWAGYRAPPAPPAYAPAPVPTGPISASQARPTSLYAAPRPPPATSVPVAAAPAPAKDWSSYRSSRVANVATAPAPAPAPPRQLAAANTGGTSARFYSVGRDYGLTPDAVPPAGPDTRVLITATEPPPEPRDAAPVHGSADWLAAGVTGDDDNDDAGDRRAKTRNQAR</sequence>
<evidence type="ECO:0000256" key="2">
    <source>
        <dbReference type="SAM" id="SignalP"/>
    </source>
</evidence>
<dbReference type="KEGG" id="cak:Caul_1259"/>
<feature type="region of interest" description="Disordered" evidence="1">
    <location>
        <begin position="91"/>
        <end position="118"/>
    </location>
</feature>
<feature type="chain" id="PRO_5002755265" evidence="2">
    <location>
        <begin position="20"/>
        <end position="244"/>
    </location>
</feature>
<proteinExistence type="predicted"/>
<keyword evidence="2" id="KW-0732">Signal</keyword>
<gene>
    <name evidence="3" type="ordered locus">Caul_1259</name>
</gene>
<dbReference type="HOGENOM" id="CLU_1136446_0_0_5"/>
<dbReference type="PRINTS" id="PR01217">
    <property type="entry name" value="PRICHEXTENSN"/>
</dbReference>
<feature type="region of interest" description="Disordered" evidence="1">
    <location>
        <begin position="196"/>
        <end position="244"/>
    </location>
</feature>
<dbReference type="OrthoDB" id="7190492at2"/>
<reference evidence="3" key="1">
    <citation type="submission" date="2008-01" db="EMBL/GenBank/DDBJ databases">
        <title>Complete sequence of chromosome of Caulobacter sp. K31.</title>
        <authorList>
            <consortium name="US DOE Joint Genome Institute"/>
            <person name="Copeland A."/>
            <person name="Lucas S."/>
            <person name="Lapidus A."/>
            <person name="Barry K."/>
            <person name="Glavina del Rio T."/>
            <person name="Dalin E."/>
            <person name="Tice H."/>
            <person name="Pitluck S."/>
            <person name="Bruce D."/>
            <person name="Goodwin L."/>
            <person name="Thompson L.S."/>
            <person name="Brettin T."/>
            <person name="Detter J.C."/>
            <person name="Han C."/>
            <person name="Schmutz J."/>
            <person name="Larimer F."/>
            <person name="Land M."/>
            <person name="Hauser L."/>
            <person name="Kyrpides N."/>
            <person name="Kim E."/>
            <person name="Stephens C."/>
            <person name="Richardson P."/>
        </authorList>
    </citation>
    <scope>NUCLEOTIDE SEQUENCE [LARGE SCALE GENOMIC DNA]</scope>
    <source>
        <strain evidence="3">K31</strain>
    </source>
</reference>
<accession>B0SYQ8</accession>
<dbReference type="AlphaFoldDB" id="B0SYQ8"/>
<dbReference type="STRING" id="366602.Caul_1259"/>